<dbReference type="OrthoDB" id="9787933at2"/>
<dbReference type="InterPro" id="IPR051049">
    <property type="entry name" value="Dienelactone_hydrolase-like"/>
</dbReference>
<gene>
    <name evidence="3" type="ordered locus">CHU_0997</name>
</gene>
<dbReference type="KEGG" id="chu:CHU_0997"/>
<keyword evidence="4" id="KW-1185">Reference proteome</keyword>
<evidence type="ECO:0000259" key="2">
    <source>
        <dbReference type="Pfam" id="PF01738"/>
    </source>
</evidence>
<dbReference type="PANTHER" id="PTHR46623">
    <property type="entry name" value="CARBOXYMETHYLENEBUTENOLIDASE-RELATED"/>
    <property type="match status" value="1"/>
</dbReference>
<organism evidence="3 4">
    <name type="scientific">Cytophaga hutchinsonii (strain ATCC 33406 / DSM 1761 / CIP 103989 / NBRC 15051 / NCIMB 9469 / D465)</name>
    <dbReference type="NCBI Taxonomy" id="269798"/>
    <lineage>
        <taxon>Bacteria</taxon>
        <taxon>Pseudomonadati</taxon>
        <taxon>Bacteroidota</taxon>
        <taxon>Cytophagia</taxon>
        <taxon>Cytophagales</taxon>
        <taxon>Cytophagaceae</taxon>
        <taxon>Cytophaga</taxon>
    </lineage>
</organism>
<accession>A0A6N4SPT7</accession>
<dbReference type="EMBL" id="CP000383">
    <property type="protein sequence ID" value="ABG58274.1"/>
    <property type="molecule type" value="Genomic_DNA"/>
</dbReference>
<dbReference type="Pfam" id="PF01738">
    <property type="entry name" value="DLH"/>
    <property type="match status" value="1"/>
</dbReference>
<sequence length="285" mass="30836">MKKIITLLFSIMAIQPLVQAQQQASCCAVSKTSHTGMSVFSSDAAFRRSHKSPKAFTYTDAKGSMIQFDAPDGKKANAYMVKASSPSTKYVFLIHEWWGLNDYIKKDADKLYADLGGNVNIMALDLYDGKVTANRDSAAAYMGAASATRIGSILNGAFMFAGDKAEIISMGWCFGGGWALQSSILAGNKSKGTIMYYGMTEKDPVKLAGLKGDVLGIFGSKDKWINPEMVAAFDKDLTAAGKKHTIKSFDADHAFANPSNPQFNKAYTEEAWGMSVAFIKKAFGL</sequence>
<reference evidence="3 4" key="1">
    <citation type="journal article" date="2007" name="Appl. Environ. Microbiol.">
        <title>Genome sequence of the cellulolytic gliding bacterium Cytophaga hutchinsonii.</title>
        <authorList>
            <person name="Xie G."/>
            <person name="Bruce D.C."/>
            <person name="Challacombe J.F."/>
            <person name="Chertkov O."/>
            <person name="Detter J.C."/>
            <person name="Gilna P."/>
            <person name="Han C.S."/>
            <person name="Lucas S."/>
            <person name="Misra M."/>
            <person name="Myers G.L."/>
            <person name="Richardson P."/>
            <person name="Tapia R."/>
            <person name="Thayer N."/>
            <person name="Thompson L.S."/>
            <person name="Brettin T.S."/>
            <person name="Henrissat B."/>
            <person name="Wilson D.B."/>
            <person name="McBride M.J."/>
        </authorList>
    </citation>
    <scope>NUCLEOTIDE SEQUENCE [LARGE SCALE GENOMIC DNA]</scope>
    <source>
        <strain evidence="4">ATCC 33406 / DSM 1761 / CIP 103989 / NBRC 15051 / NCIMB 9469 / D465</strain>
    </source>
</reference>
<proteinExistence type="predicted"/>
<keyword evidence="3" id="KW-0378">Hydrolase</keyword>
<protein>
    <submittedName>
        <fullName evidence="3">Dienelactone hydrolase-related protein</fullName>
    </submittedName>
</protein>
<feature type="domain" description="Dienelactone hydrolase" evidence="2">
    <location>
        <begin position="78"/>
        <end position="282"/>
    </location>
</feature>
<evidence type="ECO:0000313" key="4">
    <source>
        <dbReference type="Proteomes" id="UP000001822"/>
    </source>
</evidence>
<dbReference type="SUPFAM" id="SSF53474">
    <property type="entry name" value="alpha/beta-Hydrolases"/>
    <property type="match status" value="1"/>
</dbReference>
<dbReference type="InterPro" id="IPR002925">
    <property type="entry name" value="Dienelactn_hydro"/>
</dbReference>
<dbReference type="Proteomes" id="UP000001822">
    <property type="component" value="Chromosome"/>
</dbReference>
<evidence type="ECO:0000313" key="3">
    <source>
        <dbReference type="EMBL" id="ABG58274.1"/>
    </source>
</evidence>
<dbReference type="InterPro" id="IPR029058">
    <property type="entry name" value="AB_hydrolase_fold"/>
</dbReference>
<dbReference type="AlphaFoldDB" id="A0A6N4SPT7"/>
<evidence type="ECO:0000256" key="1">
    <source>
        <dbReference type="SAM" id="SignalP"/>
    </source>
</evidence>
<keyword evidence="1" id="KW-0732">Signal</keyword>
<name>A0A6N4SPT7_CYTH3</name>
<dbReference type="PANTHER" id="PTHR46623:SF6">
    <property type="entry name" value="ALPHA_BETA-HYDROLASES SUPERFAMILY PROTEIN"/>
    <property type="match status" value="1"/>
</dbReference>
<feature type="chain" id="PRO_5026875123" evidence="1">
    <location>
        <begin position="21"/>
        <end position="285"/>
    </location>
</feature>
<dbReference type="Gene3D" id="3.40.50.1820">
    <property type="entry name" value="alpha/beta hydrolase"/>
    <property type="match status" value="1"/>
</dbReference>
<dbReference type="RefSeq" id="WP_011584389.1">
    <property type="nucleotide sequence ID" value="NC_008255.1"/>
</dbReference>
<feature type="signal peptide" evidence="1">
    <location>
        <begin position="1"/>
        <end position="20"/>
    </location>
</feature>
<dbReference type="GO" id="GO:0016787">
    <property type="term" value="F:hydrolase activity"/>
    <property type="evidence" value="ECO:0007669"/>
    <property type="project" value="UniProtKB-KW"/>
</dbReference>